<feature type="coiled-coil region" evidence="1">
    <location>
        <begin position="173"/>
        <end position="207"/>
    </location>
</feature>
<dbReference type="Proteomes" id="UP001642484">
    <property type="component" value="Unassembled WGS sequence"/>
</dbReference>
<reference evidence="3 4" key="1">
    <citation type="submission" date="2024-02" db="EMBL/GenBank/DDBJ databases">
        <authorList>
            <person name="Chen Y."/>
            <person name="Shah S."/>
            <person name="Dougan E. K."/>
            <person name="Thang M."/>
            <person name="Chan C."/>
        </authorList>
    </citation>
    <scope>NUCLEOTIDE SEQUENCE [LARGE SCALE GENOMIC DNA]</scope>
</reference>
<gene>
    <name evidence="3" type="ORF">CCMP2556_LOCUS14034</name>
</gene>
<keyword evidence="1" id="KW-0175">Coiled coil</keyword>
<dbReference type="InterPro" id="IPR026205">
    <property type="entry name" value="PIBF1"/>
</dbReference>
<dbReference type="PANTHER" id="PTHR18950:SF0">
    <property type="entry name" value="PROGESTERONE IMMUNOMODULATORY BINDING FACTOR 1"/>
    <property type="match status" value="1"/>
</dbReference>
<feature type="coiled-coil region" evidence="1">
    <location>
        <begin position="112"/>
        <end position="139"/>
    </location>
</feature>
<evidence type="ECO:0000313" key="3">
    <source>
        <dbReference type="EMBL" id="CAK9020378.1"/>
    </source>
</evidence>
<sequence length="658" mass="74755">MASDLETLSEASGTVDEVDVDGSISGFSGGHSSSSKPFEVSAAELEARLRLEPPGFASSSRGGRGVTTLPGRVALGTAGHVQGLRPAPVPRQDPSPSPRDDRRRFHLLEETLVLKDRRIAELQSQVDSLRERRTDLARKVEIEQDVREQINSEIRGFQEKAHADLRQVRSNMAALHQKEVALLQERLTEAEERASRLQSRLNHEEQAHQTLQLAHQRLAAELQHEITEKVEKDYRLLLQDSEAHARRAQLLEETLALRDEKVAELQAKVDSLREKKKDLARKVELEQVNSTQEVRDQINAEIRRFQEKAQSDLESVRSNMTALHQKEVSLLQERVQSAEERLSGVQSRLENEEQAHQAHQLSFSRIRAELQNEITELSGSLKLKCFEIERAGFTLEEVSQSRQKLEAENEQLKKQMEVLRQEFYTLEVQYKEGRANERAELMTLREQMKGYMNLEKDLDATIKNCAEAPNVDAQDPWVAAGKTHGMFGREPAEEALLIGTTLGSAPASAQRRIQQSLLLAQELQKKNREAREAQVKLLEAEKENGRLKQDLEAAQLESRAAKCSEPQVYLHTALREQKAETQRLKRELRSCRVELDGAQQQAEKAQLAKLHVEEDLRKLLLQRQHLDELRSLMVEELPCKPLKTLTDSIKPERALLPA</sequence>
<feature type="coiled-coil region" evidence="1">
    <location>
        <begin position="248"/>
        <end position="355"/>
    </location>
</feature>
<comment type="caution">
    <text evidence="3">The sequence shown here is derived from an EMBL/GenBank/DDBJ whole genome shotgun (WGS) entry which is preliminary data.</text>
</comment>
<feature type="compositionally biased region" description="Pro residues" evidence="2">
    <location>
        <begin position="87"/>
        <end position="97"/>
    </location>
</feature>
<evidence type="ECO:0000313" key="4">
    <source>
        <dbReference type="Proteomes" id="UP001642484"/>
    </source>
</evidence>
<accession>A0ABP0K155</accession>
<feature type="region of interest" description="Disordered" evidence="2">
    <location>
        <begin position="1"/>
        <end position="40"/>
    </location>
</feature>
<feature type="compositionally biased region" description="Low complexity" evidence="2">
    <location>
        <begin position="22"/>
        <end position="35"/>
    </location>
</feature>
<feature type="region of interest" description="Disordered" evidence="2">
    <location>
        <begin position="78"/>
        <end position="102"/>
    </location>
</feature>
<organism evidence="3 4">
    <name type="scientific">Durusdinium trenchii</name>
    <dbReference type="NCBI Taxonomy" id="1381693"/>
    <lineage>
        <taxon>Eukaryota</taxon>
        <taxon>Sar</taxon>
        <taxon>Alveolata</taxon>
        <taxon>Dinophyceae</taxon>
        <taxon>Suessiales</taxon>
        <taxon>Symbiodiniaceae</taxon>
        <taxon>Durusdinium</taxon>
    </lineage>
</organism>
<feature type="coiled-coil region" evidence="1">
    <location>
        <begin position="513"/>
        <end position="615"/>
    </location>
</feature>
<dbReference type="PANTHER" id="PTHR18950">
    <property type="entry name" value="PROGESTERONE-INDUCED BLOCKING FACTOR 1"/>
    <property type="match status" value="1"/>
</dbReference>
<keyword evidence="4" id="KW-1185">Reference proteome</keyword>
<protein>
    <submittedName>
        <fullName evidence="3">Uncharacterized protein</fullName>
    </submittedName>
</protein>
<proteinExistence type="predicted"/>
<dbReference type="EMBL" id="CAXAMN010007113">
    <property type="protein sequence ID" value="CAK9020378.1"/>
    <property type="molecule type" value="Genomic_DNA"/>
</dbReference>
<evidence type="ECO:0000256" key="2">
    <source>
        <dbReference type="SAM" id="MobiDB-lite"/>
    </source>
</evidence>
<feature type="coiled-coil region" evidence="1">
    <location>
        <begin position="395"/>
        <end position="429"/>
    </location>
</feature>
<evidence type="ECO:0000256" key="1">
    <source>
        <dbReference type="SAM" id="Coils"/>
    </source>
</evidence>
<name>A0ABP0K155_9DINO</name>